<organism evidence="1 2">
    <name type="scientific">Allomuricauda ruestringensis (strain DSM 13258 / CIP 107369 / LMG 19739 / B1)</name>
    <name type="common">Muricauda ruestringensis</name>
    <dbReference type="NCBI Taxonomy" id="886377"/>
    <lineage>
        <taxon>Bacteria</taxon>
        <taxon>Pseudomonadati</taxon>
        <taxon>Bacteroidota</taxon>
        <taxon>Flavobacteriia</taxon>
        <taxon>Flavobacteriales</taxon>
        <taxon>Flavobacteriaceae</taxon>
        <taxon>Flagellimonas</taxon>
    </lineage>
</organism>
<dbReference type="RefSeq" id="WP_014034234.1">
    <property type="nucleotide sequence ID" value="NC_015945.1"/>
</dbReference>
<keyword evidence="2" id="KW-1185">Reference proteome</keyword>
<reference evidence="1 2" key="2">
    <citation type="journal article" date="2012" name="Stand. Genomic Sci.">
        <title>Complete genome sequence of the facultatively anaerobic, appendaged bacterium Muricauda ruestringensis type strain (B1(T)).</title>
        <authorList>
            <person name="Huntemann M."/>
            <person name="Teshima H."/>
            <person name="Lapidus A."/>
            <person name="Nolan M."/>
            <person name="Lucas S."/>
            <person name="Hammon N."/>
            <person name="Deshpande S."/>
            <person name="Cheng J.F."/>
            <person name="Tapia R."/>
            <person name="Goodwin L.A."/>
            <person name="Pitluck S."/>
            <person name="Liolios K."/>
            <person name="Pagani I."/>
            <person name="Ivanova N."/>
            <person name="Mavromatis K."/>
            <person name="Mikhailova N."/>
            <person name="Pati A."/>
            <person name="Chen A."/>
            <person name="Palaniappan K."/>
            <person name="Land M."/>
            <person name="Hauser L."/>
            <person name="Pan C."/>
            <person name="Brambilla E.M."/>
            <person name="Rohde M."/>
            <person name="Spring S."/>
            <person name="Goker M."/>
            <person name="Detter J.C."/>
            <person name="Bristow J."/>
            <person name="Eisen J.A."/>
            <person name="Markowitz V."/>
            <person name="Hugenholtz P."/>
            <person name="Kyrpides N.C."/>
            <person name="Klenk H.P."/>
            <person name="Woyke T."/>
        </authorList>
    </citation>
    <scope>NUCLEOTIDE SEQUENCE [LARGE SCALE GENOMIC DNA]</scope>
    <source>
        <strain evidence="2">DSM 13258 / LMG 19739 / B1</strain>
    </source>
</reference>
<evidence type="ECO:0000313" key="2">
    <source>
        <dbReference type="Proteomes" id="UP000008908"/>
    </source>
</evidence>
<dbReference type="OrthoDB" id="1427124at2"/>
<dbReference type="HOGENOM" id="CLU_1318995_0_0_10"/>
<dbReference type="Proteomes" id="UP000008908">
    <property type="component" value="Chromosome"/>
</dbReference>
<reference evidence="2" key="1">
    <citation type="submission" date="2011-08" db="EMBL/GenBank/DDBJ databases">
        <title>The complete genome of Muricauda ruestringensis DSM 13258.</title>
        <authorList>
            <person name="Lucas S."/>
            <person name="Han J."/>
            <person name="Lapidus A."/>
            <person name="Bruce D."/>
            <person name="Goodwin L."/>
            <person name="Pitluck S."/>
            <person name="Peters L."/>
            <person name="Kyrpides N."/>
            <person name="Mavromatis K."/>
            <person name="Ivanova N."/>
            <person name="Ovchinnikova G."/>
            <person name="Teshima H."/>
            <person name="Detter J.C."/>
            <person name="Tapia R."/>
            <person name="Han C."/>
            <person name="Land M."/>
            <person name="Hauser L."/>
            <person name="Markowitz V."/>
            <person name="Cheng J.-F."/>
            <person name="Hugenholtz P."/>
            <person name="Woyke T."/>
            <person name="Wu D."/>
            <person name="Spring S."/>
            <person name="Schroeder M."/>
            <person name="Brambilla E."/>
            <person name="Klenk H.-P."/>
            <person name="Eisen J.A."/>
        </authorList>
    </citation>
    <scope>NUCLEOTIDE SEQUENCE [LARGE SCALE GENOMIC DNA]</scope>
    <source>
        <strain evidence="2">DSM 13258 / LMG 19739 / B1</strain>
    </source>
</reference>
<dbReference type="EMBL" id="CP002999">
    <property type="protein sequence ID" value="AEM71953.1"/>
    <property type="molecule type" value="Genomic_DNA"/>
</dbReference>
<dbReference type="eggNOG" id="ENOG5032SQI">
    <property type="taxonomic scope" value="Bacteria"/>
</dbReference>
<protein>
    <submittedName>
        <fullName evidence="1">Uncharacterized protein</fullName>
    </submittedName>
</protein>
<evidence type="ECO:0000313" key="1">
    <source>
        <dbReference type="EMBL" id="AEM71953.1"/>
    </source>
</evidence>
<gene>
    <name evidence="1" type="ordered locus">Murru_2931</name>
</gene>
<dbReference type="KEGG" id="mrs:Murru_2931"/>
<name>G2PJK3_ALLRU</name>
<accession>G2PJK3</accession>
<sequence>MRNSIPKIFPYLFLLPLLSCSTAKYTYFFDTGKHLDFDSGKWILNRTESNSEIFDTELYTTSKNHFRKILGDSLLEINQLRTDKLIPAKIGFGLTKEKLLDLGKSSNCDYLINVKGKIINDGAGGISFASNYPNSPYAANEASVSIRIYDLNNGMLISSSQVHGKTADQGSIFEDGKNRPTLLQSSHTSMLAGAKKLIAKYRKNRLKQ</sequence>
<dbReference type="AlphaFoldDB" id="G2PJK3"/>
<proteinExistence type="predicted"/>